<reference evidence="2" key="1">
    <citation type="submission" date="2021-01" db="EMBL/GenBank/DDBJ databases">
        <authorList>
            <consortium name="Genoscope - CEA"/>
            <person name="William W."/>
        </authorList>
    </citation>
    <scope>NUCLEOTIDE SEQUENCE</scope>
</reference>
<dbReference type="AlphaFoldDB" id="A0A816IEY7"/>
<name>A0A816IEY7_BRANA</name>
<gene>
    <name evidence="2" type="ORF">DARMORV10_C03P68760.1</name>
</gene>
<proteinExistence type="predicted"/>
<evidence type="ECO:0000313" key="2">
    <source>
        <dbReference type="EMBL" id="CAF1708457.1"/>
    </source>
</evidence>
<sequence>MYVNVHRHVVSKFIHRYRVEIFVHGNRDKATFVLLGDSGAEPIGRQVSELNYVDVIKFLKNYTTLETLTALSLCVENFQANGSNSKSSNPAVSCDEENKANRPYAST</sequence>
<dbReference type="Proteomes" id="UP001295469">
    <property type="component" value="Chromosome C03"/>
</dbReference>
<protein>
    <submittedName>
        <fullName evidence="2">(rape) hypothetical protein</fullName>
    </submittedName>
</protein>
<feature type="region of interest" description="Disordered" evidence="1">
    <location>
        <begin position="81"/>
        <end position="107"/>
    </location>
</feature>
<dbReference type="EMBL" id="HG994367">
    <property type="protein sequence ID" value="CAF1708457.1"/>
    <property type="molecule type" value="Genomic_DNA"/>
</dbReference>
<accession>A0A816IEY7</accession>
<feature type="compositionally biased region" description="Polar residues" evidence="1">
    <location>
        <begin position="81"/>
        <end position="91"/>
    </location>
</feature>
<evidence type="ECO:0000256" key="1">
    <source>
        <dbReference type="SAM" id="MobiDB-lite"/>
    </source>
</evidence>
<organism evidence="2">
    <name type="scientific">Brassica napus</name>
    <name type="common">Rape</name>
    <dbReference type="NCBI Taxonomy" id="3708"/>
    <lineage>
        <taxon>Eukaryota</taxon>
        <taxon>Viridiplantae</taxon>
        <taxon>Streptophyta</taxon>
        <taxon>Embryophyta</taxon>
        <taxon>Tracheophyta</taxon>
        <taxon>Spermatophyta</taxon>
        <taxon>Magnoliopsida</taxon>
        <taxon>eudicotyledons</taxon>
        <taxon>Gunneridae</taxon>
        <taxon>Pentapetalae</taxon>
        <taxon>rosids</taxon>
        <taxon>malvids</taxon>
        <taxon>Brassicales</taxon>
        <taxon>Brassicaceae</taxon>
        <taxon>Brassiceae</taxon>
        <taxon>Brassica</taxon>
    </lineage>
</organism>